<evidence type="ECO:0000313" key="3">
    <source>
        <dbReference type="Proteomes" id="UP000820977"/>
    </source>
</evidence>
<name>A0ABX2B058_9BACT</name>
<evidence type="ECO:0000256" key="1">
    <source>
        <dbReference type="SAM" id="SignalP"/>
    </source>
</evidence>
<dbReference type="RefSeq" id="WP_172344281.1">
    <property type="nucleotide sequence ID" value="NZ_CATJFF010000042.1"/>
</dbReference>
<feature type="signal peptide" evidence="1">
    <location>
        <begin position="1"/>
        <end position="19"/>
    </location>
</feature>
<dbReference type="InterPro" id="IPR032675">
    <property type="entry name" value="LRR_dom_sf"/>
</dbReference>
<evidence type="ECO:0000313" key="2">
    <source>
        <dbReference type="EMBL" id="NPE24791.1"/>
    </source>
</evidence>
<sequence length="1456" mass="159192">MRKLLFMMLALLSVLTIKGETFGKDGTSSWTVEGSVMRITIGNAGDFGNYIPNAGYGYTLVSAAQNAEPKVTKVVVTTAEGVALNSEDAASFYFVGDAGCITTIDFMEADFSDEASVSALNLNPNSGSGNIRNIIVSDAYASTPGSFWNNAVFNYYGRTHEGLIAVINNTDKLAWNDVRDAEPKLILQSDVTSEFDLSASGFTEFNFTNINISADITVPAGSAVSVADESAKAYIKGTDNVKVEKPVAPADKNTLATTVENLKTDFEAFVAENGKDALKKLIITEGTITQDVLDYIAENLKDITTLDLTNATLPDGVRMKEGDKVNWEVFILPVGTKISPNFKGGCYPNLKFAMAGGFNKIWLVSQRAKGESSAFGSILDMIPAEIKNQPAENRMGVAFVGEVTVDDVLSVAGSHDAPLANARIWHFLAATGLTMDDFATGGKLLAGLQGNNDNPTGLVLMPGADVDKVGSYYALGNIYSLSEDERTLTVKISKTHTFDIARFTTMKTRIAVLKNAEVDEHIINALKGTRRAVSVDLSGMSFPDNSDEILSGVTAGNVKVVRIPNGCGFDINHYAGTTFGVISRIKTDETPNVAVSYQRVPGTLNKVREYRSSSIINSEYIRYRGVMNMHDIENIFTGDNSNTNTYYDLSDVRLVKYINGTVDEEKDPIDFHEDMITDRTVEDGRDMSGLKNDYVKYIALPEGTEIPANIDAFKTDNCPLLLCIGTFDKASQKLSFHSFEEGCVEPVVKMLVDDGDKITADNVVKNLVMSGKLRFSDIAANDDNYGKDGHFGSEEGVADDDVKPNAAFSSGNALLYMQLSTADFSNAVFPTQTDMVFSRAARYSDVTEFKLPTSAEMTVIPDNCMNGFSNIQELCVPANYEVIGENAFREMTGLKKMTTTRVQEGNVTDRGEKTIVLSANLKEIKYGAFWGINGIYDVYVLAEKAPLCVSGAFDEAMLYGNNGFKNVHPIQRVNYINGERVIGMLHYPRVCAGTDEEKNYTDITREYTLLDETGAMNGEGELIAWPKHEEFGRSWAQARKEVEGSEGKLAYTWNAWAAGASTYEEAVEKGGIDNTCTYNTDYMGWHEFVLAESYHRKAQNDEQTRNYSRFKENDWYTLCVPYNITRSMLRDILGAEPGSEVTVDGKTITAGADGLYPDVRTLVQVKRSRNKSLVTFVFSDNLAEKEVGGIKGADVVIENDGRTYRYVAPEFVGDNGDDPVIIKGGYPYIVKPYLPADKLSLSALGEYLVNIPVVGNSPVGYTVNGMSRTATAAPYPEHKVHAIDEDKSTADAPTYVYLENNAAEPYFYHFIGTYSYKESEIPMYGFFLGVQKNTKKHLFFRATSAGREWTRYSALMAGRSAGSIVISPDANEDNIYLDFSCDNDYFGAETGTPSAAKVAMSFGDDGNTTGIIDINNVEKHVTGGAVYSISGKYMGTSVEGLPKGAYIMDGRKFVVR</sequence>
<protein>
    <recommendedName>
        <fullName evidence="4">Leucine rich repeat (LRR) protein</fullName>
    </recommendedName>
</protein>
<dbReference type="EMBL" id="JABKKJ010000005">
    <property type="protein sequence ID" value="NPE24791.1"/>
    <property type="molecule type" value="Genomic_DNA"/>
</dbReference>
<evidence type="ECO:0008006" key="4">
    <source>
        <dbReference type="Google" id="ProtNLM"/>
    </source>
</evidence>
<organism evidence="2 3">
    <name type="scientific">Xylanibacter caecicola</name>
    <dbReference type="NCBI Taxonomy" id="2736294"/>
    <lineage>
        <taxon>Bacteria</taxon>
        <taxon>Pseudomonadati</taxon>
        <taxon>Bacteroidota</taxon>
        <taxon>Bacteroidia</taxon>
        <taxon>Bacteroidales</taxon>
        <taxon>Prevotellaceae</taxon>
        <taxon>Xylanibacter</taxon>
    </lineage>
</organism>
<dbReference type="Proteomes" id="UP000820977">
    <property type="component" value="Unassembled WGS sequence"/>
</dbReference>
<keyword evidence="3" id="KW-1185">Reference proteome</keyword>
<reference evidence="2 3" key="1">
    <citation type="submission" date="2020-05" db="EMBL/GenBank/DDBJ databases">
        <title>Distinct polysaccharide utilization as determinants for interspecies competition between intestinal Prevotella spp.</title>
        <authorList>
            <person name="Galvez E.J.C."/>
            <person name="Iljazovic A."/>
            <person name="Strowig T."/>
        </authorList>
    </citation>
    <scope>NUCLEOTIDE SEQUENCE [LARGE SCALE GENOMIC DNA]</scope>
    <source>
        <strain evidence="2 3">PCHR</strain>
    </source>
</reference>
<accession>A0ABX2B058</accession>
<dbReference type="Gene3D" id="3.80.10.10">
    <property type="entry name" value="Ribonuclease Inhibitor"/>
    <property type="match status" value="1"/>
</dbReference>
<proteinExistence type="predicted"/>
<feature type="chain" id="PRO_5046836391" description="Leucine rich repeat (LRR) protein" evidence="1">
    <location>
        <begin position="20"/>
        <end position="1456"/>
    </location>
</feature>
<keyword evidence="1" id="KW-0732">Signal</keyword>
<comment type="caution">
    <text evidence="2">The sequence shown here is derived from an EMBL/GenBank/DDBJ whole genome shotgun (WGS) entry which is preliminary data.</text>
</comment>
<gene>
    <name evidence="2" type="ORF">HPS54_04540</name>
</gene>